<dbReference type="EMBL" id="JAFHKK010000002">
    <property type="protein sequence ID" value="MBN2963460.1"/>
    <property type="molecule type" value="Genomic_DNA"/>
</dbReference>
<proteinExistence type="predicted"/>
<dbReference type="SMART" id="SM00880">
    <property type="entry name" value="CHAD"/>
    <property type="match status" value="1"/>
</dbReference>
<dbReference type="Proteomes" id="UP000703590">
    <property type="component" value="Unassembled WGS sequence"/>
</dbReference>
<feature type="domain" description="CHAD" evidence="2">
    <location>
        <begin position="184"/>
        <end position="465"/>
    </location>
</feature>
<organism evidence="3 4">
    <name type="scientific">Sulfurospirillum tamanense</name>
    <dbReference type="NCBI Taxonomy" id="2813362"/>
    <lineage>
        <taxon>Bacteria</taxon>
        <taxon>Pseudomonadati</taxon>
        <taxon>Campylobacterota</taxon>
        <taxon>Epsilonproteobacteria</taxon>
        <taxon>Campylobacterales</taxon>
        <taxon>Sulfurospirillaceae</taxon>
        <taxon>Sulfurospirillum</taxon>
    </lineage>
</organism>
<name>A0ABS2WP94_9BACT</name>
<keyword evidence="4" id="KW-1185">Reference proteome</keyword>
<evidence type="ECO:0000259" key="2">
    <source>
        <dbReference type="PROSITE" id="PS51708"/>
    </source>
</evidence>
<feature type="domain" description="CYTH" evidence="1">
    <location>
        <begin position="1"/>
        <end position="154"/>
    </location>
</feature>
<gene>
    <name evidence="3" type="ORF">JWV37_01575</name>
</gene>
<dbReference type="InterPro" id="IPR038186">
    <property type="entry name" value="CHAD_dom_sf"/>
</dbReference>
<dbReference type="PANTHER" id="PTHR39339">
    <property type="entry name" value="SLR1444 PROTEIN"/>
    <property type="match status" value="1"/>
</dbReference>
<dbReference type="InterPro" id="IPR023577">
    <property type="entry name" value="CYTH_domain"/>
</dbReference>
<dbReference type="Gene3D" id="2.40.320.10">
    <property type="entry name" value="Hypothetical Protein Pfu-838710-001"/>
    <property type="match status" value="1"/>
</dbReference>
<evidence type="ECO:0000259" key="1">
    <source>
        <dbReference type="PROSITE" id="PS51707"/>
    </source>
</evidence>
<dbReference type="PROSITE" id="PS51707">
    <property type="entry name" value="CYTH"/>
    <property type="match status" value="1"/>
</dbReference>
<dbReference type="InterPro" id="IPR033469">
    <property type="entry name" value="CYTH-like_dom_sf"/>
</dbReference>
<dbReference type="RefSeq" id="WP_205457898.1">
    <property type="nucleotide sequence ID" value="NZ_JAFHKK010000002.1"/>
</dbReference>
<accession>A0ABS2WP94</accession>
<reference evidence="3" key="2">
    <citation type="submission" date="2021-02" db="EMBL/GenBank/DDBJ databases">
        <authorList>
            <person name="Merkel A.Y."/>
        </authorList>
    </citation>
    <scope>NUCLEOTIDE SEQUENCE</scope>
    <source>
        <strain evidence="3">T05b</strain>
    </source>
</reference>
<evidence type="ECO:0000313" key="4">
    <source>
        <dbReference type="Proteomes" id="UP000703590"/>
    </source>
</evidence>
<dbReference type="SUPFAM" id="SSF55154">
    <property type="entry name" value="CYTH-like phosphatases"/>
    <property type="match status" value="1"/>
</dbReference>
<dbReference type="Pfam" id="PF05235">
    <property type="entry name" value="CHAD"/>
    <property type="match status" value="1"/>
</dbReference>
<comment type="caution">
    <text evidence="3">The sequence shown here is derived from an EMBL/GenBank/DDBJ whole genome shotgun (WGS) entry which is preliminary data.</text>
</comment>
<dbReference type="Gene3D" id="1.40.20.10">
    <property type="entry name" value="CHAD domain"/>
    <property type="match status" value="1"/>
</dbReference>
<dbReference type="PROSITE" id="PS51708">
    <property type="entry name" value="CHAD"/>
    <property type="match status" value="1"/>
</dbReference>
<sequence>MEIERKFRLDSENLLSCLIQEGLRVEKASLCQVYTRIDKEGQERFRSTGKGFFRTQKRGKGLAREEIEEEVTTQAYEEAFKHAIGTPVQKQRYSFKLQSHEACIDVFEGPLVGLVLMEVEFDCVEDAHAFTLPPWEGITEVTQNEWYKNHRLALYGAPVENAPKAYLLEQALKRELDMRLFSPSLSSYDAFRVILTQLYATIEFHQQGYLETKENEHLHQFRVAIRKTRSLLQCLPELFDAGISERFVQGFKTIARQTNTKRDLDVFGEFLSTFSALPSIALHVEDSRASEDEKISQTLGVGHYAPFLAEWKMVLEDEEGFFKGPKGDLTFQSLSALALKNRMETMARKLKKLKETTPLASFHRVRIEFKKLRYLLEYCGPQFSSKPLKRATKTAKAMQEIFGVLQDRDVQRTVLDGIEAHPSFVSDVEAVAALEALREVLGHEIYALRERILLKKKKLIRNLVACAPLLDAHL</sequence>
<dbReference type="InterPro" id="IPR007899">
    <property type="entry name" value="CHAD_dom"/>
</dbReference>
<reference evidence="3" key="1">
    <citation type="submission" date="2021-02" db="EMBL/GenBank/DDBJ databases">
        <title>Sulfurospirillum tamanensis sp. nov.</title>
        <authorList>
            <person name="Frolova A."/>
            <person name="Merkel A."/>
            <person name="Slobodkin A."/>
        </authorList>
    </citation>
    <scope>NUCLEOTIDE SEQUENCE</scope>
    <source>
        <strain evidence="3">T05b</strain>
    </source>
</reference>
<evidence type="ECO:0000313" key="3">
    <source>
        <dbReference type="EMBL" id="MBN2963460.1"/>
    </source>
</evidence>
<dbReference type="PANTHER" id="PTHR39339:SF1">
    <property type="entry name" value="CHAD DOMAIN-CONTAINING PROTEIN"/>
    <property type="match status" value="1"/>
</dbReference>
<protein>
    <submittedName>
        <fullName evidence="3">CHAD domain-containing protein</fullName>
    </submittedName>
</protein>